<dbReference type="PANTHER" id="PTHR11008:SF9">
    <property type="entry name" value="PROTEIN TAKEOUT-LIKE PROTEIN"/>
    <property type="match status" value="1"/>
</dbReference>
<organism evidence="1 2">
    <name type="scientific">Cordylochernes scorpioides</name>
    <dbReference type="NCBI Taxonomy" id="51811"/>
    <lineage>
        <taxon>Eukaryota</taxon>
        <taxon>Metazoa</taxon>
        <taxon>Ecdysozoa</taxon>
        <taxon>Arthropoda</taxon>
        <taxon>Chelicerata</taxon>
        <taxon>Arachnida</taxon>
        <taxon>Pseudoscorpiones</taxon>
        <taxon>Cheliferoidea</taxon>
        <taxon>Chernetidae</taxon>
        <taxon>Cordylochernes</taxon>
    </lineage>
</organism>
<dbReference type="InterPro" id="IPR038602">
    <property type="entry name" value="Mite_allergen_7_sf"/>
</dbReference>
<protein>
    <submittedName>
        <fullName evidence="1">Uncharacterized protein</fullName>
    </submittedName>
</protein>
<dbReference type="InterPro" id="IPR010562">
    <property type="entry name" value="Haemolymph_juvenile_hormone-bd"/>
</dbReference>
<evidence type="ECO:0000313" key="1">
    <source>
        <dbReference type="EMBL" id="UYV78142.1"/>
    </source>
</evidence>
<dbReference type="SMART" id="SM00700">
    <property type="entry name" value="JHBP"/>
    <property type="match status" value="1"/>
</dbReference>
<accession>A0ABY6LCJ0</accession>
<dbReference type="InterPro" id="IPR020234">
    <property type="entry name" value="Mite_allergen_group-7"/>
</dbReference>
<dbReference type="Gene3D" id="3.15.10.50">
    <property type="match status" value="1"/>
</dbReference>
<evidence type="ECO:0000313" key="2">
    <source>
        <dbReference type="Proteomes" id="UP001235939"/>
    </source>
</evidence>
<keyword evidence="2" id="KW-1185">Reference proteome</keyword>
<proteinExistence type="predicted"/>
<gene>
    <name evidence="1" type="ORF">LAZ67_16000248</name>
</gene>
<dbReference type="Gene3D" id="3.15.10.30">
    <property type="entry name" value="Haemolymph juvenile hormone binding protein"/>
    <property type="match status" value="1"/>
</dbReference>
<dbReference type="Pfam" id="PF06585">
    <property type="entry name" value="JHBP"/>
    <property type="match status" value="1"/>
</dbReference>
<sequence>MAQLVGIKNRYAKVPLYTVNLWEILRTDVLEKINLGDFLRNMVEDFRHDMPSGIGSLGVPPLDPFTPPDVNEDIKEDTAEARVIFSDIRVVGLSNFQLDRLDASLKYLFIDGQATFPEVKATARYLVDGKVAKIFPLRGNGTCWLQVNNATLGVHAALASSGPENRLSVSKDLRLDAQFDAMEGDFENLLGGGKWTEALKKMLFKASSGLFKLLYPKVKDNASSTFRDLLNQWLAQLPITSLNRIPITQDVTSVTQQLSLLIQLEPLVTQNVVPVTQDIAPVTQYVSIKPGSTANEYVDQLLANVRQMVDERGMDPAELPEYRNHFNRSVMMVTWTGEVHLWNGTLRGLKSLYRAGECEVDADETRVTIVVRLGLKDLKLHYDGLVKFMSMGPTIGGGGTVDTVTFYLRLSQSSLKGSSPVLEDFHIEDMSTVWVELTGMSLLSWLVKWLATGVAKVVETSIKETLSTQISEFIREQLKGVSFPIG</sequence>
<dbReference type="EMBL" id="CP092878">
    <property type="protein sequence ID" value="UYV78142.1"/>
    <property type="molecule type" value="Genomic_DNA"/>
</dbReference>
<dbReference type="Pfam" id="PF16984">
    <property type="entry name" value="Grp7_allergen"/>
    <property type="match status" value="1"/>
</dbReference>
<dbReference type="Proteomes" id="UP001235939">
    <property type="component" value="Chromosome 16"/>
</dbReference>
<dbReference type="InterPro" id="IPR038606">
    <property type="entry name" value="To_sf"/>
</dbReference>
<name>A0ABY6LCJ0_9ARAC</name>
<dbReference type="PANTHER" id="PTHR11008">
    <property type="entry name" value="PROTEIN TAKEOUT-LIKE PROTEIN"/>
    <property type="match status" value="1"/>
</dbReference>
<reference evidence="1 2" key="1">
    <citation type="submission" date="2022-01" db="EMBL/GenBank/DDBJ databases">
        <title>A chromosomal length assembly of Cordylochernes scorpioides.</title>
        <authorList>
            <person name="Zeh D."/>
            <person name="Zeh J."/>
        </authorList>
    </citation>
    <scope>NUCLEOTIDE SEQUENCE [LARGE SCALE GENOMIC DNA]</scope>
    <source>
        <strain evidence="1">IN4F17</strain>
        <tissue evidence="1">Whole Body</tissue>
    </source>
</reference>